<keyword evidence="3 6" id="KW-1133">Transmembrane helix</keyword>
<comment type="caution">
    <text evidence="7">The sequence shown here is derived from an EMBL/GenBank/DDBJ whole genome shotgun (WGS) entry which is preliminary data.</text>
</comment>
<feature type="transmembrane region" description="Helical" evidence="6">
    <location>
        <begin position="391"/>
        <end position="411"/>
    </location>
</feature>
<gene>
    <name evidence="7" type="ORF">VFPPC_06418</name>
</gene>
<evidence type="ECO:0000256" key="2">
    <source>
        <dbReference type="ARBA" id="ARBA00022692"/>
    </source>
</evidence>
<dbReference type="CDD" id="cd06174">
    <property type="entry name" value="MFS"/>
    <property type="match status" value="1"/>
</dbReference>
<evidence type="ECO:0000256" key="3">
    <source>
        <dbReference type="ARBA" id="ARBA00022989"/>
    </source>
</evidence>
<feature type="transmembrane region" description="Helical" evidence="6">
    <location>
        <begin position="99"/>
        <end position="118"/>
    </location>
</feature>
<dbReference type="RefSeq" id="XP_018142607.1">
    <property type="nucleotide sequence ID" value="XM_018285452.1"/>
</dbReference>
<feature type="transmembrane region" description="Helical" evidence="6">
    <location>
        <begin position="462"/>
        <end position="482"/>
    </location>
</feature>
<feature type="transmembrane region" description="Helical" evidence="6">
    <location>
        <begin position="156"/>
        <end position="180"/>
    </location>
</feature>
<dbReference type="Proteomes" id="UP000078397">
    <property type="component" value="Unassembled WGS sequence"/>
</dbReference>
<name>A0A179FJS7_METCM</name>
<feature type="transmembrane region" description="Helical" evidence="6">
    <location>
        <begin position="192"/>
        <end position="211"/>
    </location>
</feature>
<dbReference type="SUPFAM" id="SSF103473">
    <property type="entry name" value="MFS general substrate transporter"/>
    <property type="match status" value="1"/>
</dbReference>
<sequence length="495" mass="54114">MEPDERQPLFARPPEDLDDDDTQHELPQDNFATADRVTVVVLLSLILFTIDIGNISSVNAMSSVQLKILCRQHGGNETCGLIPGIPVEYIAELDNIQRVRGILAVISGILTAMPYGLAADKYSRRNLLALCVGGVLISTAAESIVCMFPKVFPLRLIWLTAVLKLIGGGPQVFYALVFAIATDVSTQAQRSILFLLLGSVTTLTSLLGFRLSRFFANKDPWVAIYLGLATVCISTVLVLFIPATRDASSLRRYEITLEADDSESRRSKLGNRVKKASKEIHSTVRAALWGDRRLSAIFLGIFLLGMSPYALGITFLVFSLDDWFEMEKMGNLIYISMGSSLVLTAVILPPIAYGLHKQYHLTPFKRDLWLMRVLPVLLVVGALLTCFAKSAGVVIAGTVLMAPVWGFLLLSRSLISLVSGEQHLAILFCLVGGVWAVALLIGRPVLDLLWSLGMNSDAILRGFPFLVLAILYAVTTVLTLSIRDGDEADESDETV</sequence>
<feature type="transmembrane region" description="Helical" evidence="6">
    <location>
        <begin position="37"/>
        <end position="56"/>
    </location>
</feature>
<reference evidence="7 8" key="1">
    <citation type="journal article" date="2016" name="PLoS Pathog.">
        <title>Biosynthesis of antibiotic leucinostatins in bio-control fungus Purpureocillium lilacinum and their inhibition on phytophthora revealed by genome mining.</title>
        <authorList>
            <person name="Wang G."/>
            <person name="Liu Z."/>
            <person name="Lin R."/>
            <person name="Li E."/>
            <person name="Mao Z."/>
            <person name="Ling J."/>
            <person name="Yang Y."/>
            <person name="Yin W.B."/>
            <person name="Xie B."/>
        </authorList>
    </citation>
    <scope>NUCLEOTIDE SEQUENCE [LARGE SCALE GENOMIC DNA]</scope>
    <source>
        <strain evidence="7">170</strain>
    </source>
</reference>
<dbReference type="OrthoDB" id="194139at2759"/>
<keyword evidence="8" id="KW-1185">Reference proteome</keyword>
<organism evidence="7 8">
    <name type="scientific">Pochonia chlamydosporia 170</name>
    <dbReference type="NCBI Taxonomy" id="1380566"/>
    <lineage>
        <taxon>Eukaryota</taxon>
        <taxon>Fungi</taxon>
        <taxon>Dikarya</taxon>
        <taxon>Ascomycota</taxon>
        <taxon>Pezizomycotina</taxon>
        <taxon>Sordariomycetes</taxon>
        <taxon>Hypocreomycetidae</taxon>
        <taxon>Hypocreales</taxon>
        <taxon>Clavicipitaceae</taxon>
        <taxon>Pochonia</taxon>
    </lineage>
</organism>
<feature type="transmembrane region" description="Helical" evidence="6">
    <location>
        <begin position="127"/>
        <end position="150"/>
    </location>
</feature>
<protein>
    <submittedName>
        <fullName evidence="7">Major facilitator superfamily domain-containing protein</fullName>
    </submittedName>
</protein>
<comment type="subcellular location">
    <subcellularLocation>
        <location evidence="1">Membrane</location>
        <topology evidence="1">Multi-pass membrane protein</topology>
    </subcellularLocation>
</comment>
<dbReference type="PANTHER" id="PTHR23507:SF1">
    <property type="entry name" value="FI18259P1-RELATED"/>
    <property type="match status" value="1"/>
</dbReference>
<dbReference type="Gene3D" id="1.20.1250.20">
    <property type="entry name" value="MFS general substrate transporter like domains"/>
    <property type="match status" value="1"/>
</dbReference>
<feature type="transmembrane region" description="Helical" evidence="6">
    <location>
        <begin position="368"/>
        <end position="385"/>
    </location>
</feature>
<evidence type="ECO:0000256" key="4">
    <source>
        <dbReference type="ARBA" id="ARBA00023136"/>
    </source>
</evidence>
<accession>A0A179FJS7</accession>
<evidence type="ECO:0000313" key="7">
    <source>
        <dbReference type="EMBL" id="OAQ65293.1"/>
    </source>
</evidence>
<evidence type="ECO:0000256" key="6">
    <source>
        <dbReference type="SAM" id="Phobius"/>
    </source>
</evidence>
<evidence type="ECO:0000313" key="8">
    <source>
        <dbReference type="Proteomes" id="UP000078397"/>
    </source>
</evidence>
<dbReference type="GeneID" id="28849446"/>
<evidence type="ECO:0000256" key="1">
    <source>
        <dbReference type="ARBA" id="ARBA00004141"/>
    </source>
</evidence>
<feature type="region of interest" description="Disordered" evidence="5">
    <location>
        <begin position="1"/>
        <end position="28"/>
    </location>
</feature>
<proteinExistence type="predicted"/>
<dbReference type="GO" id="GO:0016020">
    <property type="term" value="C:membrane"/>
    <property type="evidence" value="ECO:0007669"/>
    <property type="project" value="UniProtKB-SubCell"/>
</dbReference>
<dbReference type="PANTHER" id="PTHR23507">
    <property type="entry name" value="ZGC:174356"/>
    <property type="match status" value="1"/>
</dbReference>
<dbReference type="EMBL" id="LSBJ02000005">
    <property type="protein sequence ID" value="OAQ65293.1"/>
    <property type="molecule type" value="Genomic_DNA"/>
</dbReference>
<feature type="transmembrane region" description="Helical" evidence="6">
    <location>
        <begin position="294"/>
        <end position="320"/>
    </location>
</feature>
<dbReference type="InterPro" id="IPR011701">
    <property type="entry name" value="MFS"/>
</dbReference>
<keyword evidence="2 6" id="KW-0812">Transmembrane</keyword>
<evidence type="ECO:0000256" key="5">
    <source>
        <dbReference type="SAM" id="MobiDB-lite"/>
    </source>
</evidence>
<dbReference type="AlphaFoldDB" id="A0A179FJS7"/>
<dbReference type="Pfam" id="PF07690">
    <property type="entry name" value="MFS_1"/>
    <property type="match status" value="1"/>
</dbReference>
<feature type="transmembrane region" description="Helical" evidence="6">
    <location>
        <begin position="332"/>
        <end position="356"/>
    </location>
</feature>
<dbReference type="GO" id="GO:0022857">
    <property type="term" value="F:transmembrane transporter activity"/>
    <property type="evidence" value="ECO:0007669"/>
    <property type="project" value="InterPro"/>
</dbReference>
<feature type="transmembrane region" description="Helical" evidence="6">
    <location>
        <begin position="423"/>
        <end position="442"/>
    </location>
</feature>
<feature type="transmembrane region" description="Helical" evidence="6">
    <location>
        <begin position="223"/>
        <end position="243"/>
    </location>
</feature>
<dbReference type="InterPro" id="IPR036259">
    <property type="entry name" value="MFS_trans_sf"/>
</dbReference>
<dbReference type="KEGG" id="pchm:VFPPC_06418"/>
<keyword evidence="4 6" id="KW-0472">Membrane</keyword>